<name>D7FL00_ECTSI</name>
<evidence type="ECO:0000313" key="2">
    <source>
        <dbReference type="Proteomes" id="UP000002630"/>
    </source>
</evidence>
<dbReference type="SUPFAM" id="SSF48403">
    <property type="entry name" value="Ankyrin repeat"/>
    <property type="match status" value="1"/>
</dbReference>
<keyword evidence="2" id="KW-1185">Reference proteome</keyword>
<dbReference type="EMBL" id="FN649736">
    <property type="protein sequence ID" value="CBJ29543.1"/>
    <property type="molecule type" value="Genomic_DNA"/>
</dbReference>
<evidence type="ECO:0000313" key="1">
    <source>
        <dbReference type="EMBL" id="CBJ29543.1"/>
    </source>
</evidence>
<protein>
    <submittedName>
        <fullName evidence="1">Uncharacterized protein</fullName>
    </submittedName>
</protein>
<dbReference type="InterPro" id="IPR036770">
    <property type="entry name" value="Ankyrin_rpt-contain_sf"/>
</dbReference>
<dbReference type="Proteomes" id="UP000002630">
    <property type="component" value="Linkage Group LG11"/>
</dbReference>
<dbReference type="EMBL" id="FN648070">
    <property type="protein sequence ID" value="CBJ29543.1"/>
    <property type="molecule type" value="Genomic_DNA"/>
</dbReference>
<dbReference type="InParanoid" id="D7FL00"/>
<gene>
    <name evidence="1" type="ORF">Esi_0150_0049</name>
</gene>
<reference evidence="1 2" key="1">
    <citation type="journal article" date="2010" name="Nature">
        <title>The Ectocarpus genome and the independent evolution of multicellularity in brown algae.</title>
        <authorList>
            <person name="Cock J.M."/>
            <person name="Sterck L."/>
            <person name="Rouze P."/>
            <person name="Scornet D."/>
            <person name="Allen A.E."/>
            <person name="Amoutzias G."/>
            <person name="Anthouard V."/>
            <person name="Artiguenave F."/>
            <person name="Aury J.M."/>
            <person name="Badger J.H."/>
            <person name="Beszteri B."/>
            <person name="Billiau K."/>
            <person name="Bonnet E."/>
            <person name="Bothwell J.H."/>
            <person name="Bowler C."/>
            <person name="Boyen C."/>
            <person name="Brownlee C."/>
            <person name="Carrano C.J."/>
            <person name="Charrier B."/>
            <person name="Cho G.Y."/>
            <person name="Coelho S.M."/>
            <person name="Collen J."/>
            <person name="Corre E."/>
            <person name="Da Silva C."/>
            <person name="Delage L."/>
            <person name="Delaroque N."/>
            <person name="Dittami S.M."/>
            <person name="Doulbeau S."/>
            <person name="Elias M."/>
            <person name="Farnham G."/>
            <person name="Gachon C.M."/>
            <person name="Gschloessl B."/>
            <person name="Heesch S."/>
            <person name="Jabbari K."/>
            <person name="Jubin C."/>
            <person name="Kawai H."/>
            <person name="Kimura K."/>
            <person name="Kloareg B."/>
            <person name="Kupper F.C."/>
            <person name="Lang D."/>
            <person name="Le Bail A."/>
            <person name="Leblanc C."/>
            <person name="Lerouge P."/>
            <person name="Lohr M."/>
            <person name="Lopez P.J."/>
            <person name="Martens C."/>
            <person name="Maumus F."/>
            <person name="Michel G."/>
            <person name="Miranda-Saavedra D."/>
            <person name="Morales J."/>
            <person name="Moreau H."/>
            <person name="Motomura T."/>
            <person name="Nagasato C."/>
            <person name="Napoli C.A."/>
            <person name="Nelson D.R."/>
            <person name="Nyvall-Collen P."/>
            <person name="Peters A.F."/>
            <person name="Pommier C."/>
            <person name="Potin P."/>
            <person name="Poulain J."/>
            <person name="Quesneville H."/>
            <person name="Read B."/>
            <person name="Rensing S.A."/>
            <person name="Ritter A."/>
            <person name="Rousvoal S."/>
            <person name="Samanta M."/>
            <person name="Samson G."/>
            <person name="Schroeder D.C."/>
            <person name="Segurens B."/>
            <person name="Strittmatter M."/>
            <person name="Tonon T."/>
            <person name="Tregear J.W."/>
            <person name="Valentin K."/>
            <person name="von Dassow P."/>
            <person name="Yamagishi T."/>
            <person name="Van de Peer Y."/>
            <person name="Wincker P."/>
        </authorList>
    </citation>
    <scope>NUCLEOTIDE SEQUENCE [LARGE SCALE GENOMIC DNA]</scope>
    <source>
        <strain evidence="2">Ec32 / CCAP1310/4</strain>
    </source>
</reference>
<sequence>MVTTRQVMDVILRGGDYKSLLERLRSQSGYSIHGMNKLNNHWMVLLESVAKALYYGEPDRDATRTAFEALQECKADVPRCIENALLNKRPLICKPLLENLKFDEDEEEEAMVELLRTIVVCCDPGGDGNDEIDRALQCLVDNDLNVEKPLSAAMRSVNMVAVNALLRLGVGLNDPCDDYVAFACCDEGGDTAKLLIGHGYDVNIDSESNGTALHAAAINAVSVNKTKCLELFMKAGAKERSVPCAFSPGVGAGVFGLFSASKEELTPSQCIKKFAEDRITSGDPPSDGALERALHVLATVRSGDKETGGPVG</sequence>
<accession>D7FL00</accession>
<organism evidence="1 2">
    <name type="scientific">Ectocarpus siliculosus</name>
    <name type="common">Brown alga</name>
    <name type="synonym">Conferva siliculosa</name>
    <dbReference type="NCBI Taxonomy" id="2880"/>
    <lineage>
        <taxon>Eukaryota</taxon>
        <taxon>Sar</taxon>
        <taxon>Stramenopiles</taxon>
        <taxon>Ochrophyta</taxon>
        <taxon>PX clade</taxon>
        <taxon>Phaeophyceae</taxon>
        <taxon>Ectocarpales</taxon>
        <taxon>Ectocarpaceae</taxon>
        <taxon>Ectocarpus</taxon>
    </lineage>
</organism>
<proteinExistence type="predicted"/>
<dbReference type="Gene3D" id="1.25.40.20">
    <property type="entry name" value="Ankyrin repeat-containing domain"/>
    <property type="match status" value="1"/>
</dbReference>
<dbReference type="AlphaFoldDB" id="D7FL00"/>